<dbReference type="GO" id="GO:0016787">
    <property type="term" value="F:hydrolase activity"/>
    <property type="evidence" value="ECO:0007669"/>
    <property type="project" value="UniProtKB-KW"/>
</dbReference>
<evidence type="ECO:0000259" key="5">
    <source>
        <dbReference type="SMART" id="SM00849"/>
    </source>
</evidence>
<dbReference type="PANTHER" id="PTHR46233:SF3">
    <property type="entry name" value="HYDROXYACYLGLUTATHIONE HYDROLASE GLOC"/>
    <property type="match status" value="1"/>
</dbReference>
<evidence type="ECO:0000313" key="6">
    <source>
        <dbReference type="EMBL" id="OIN91718.1"/>
    </source>
</evidence>
<sequence length="220" mass="24253">MKITPLIVGQMSTNCYLVSDEQTKQAIIIDPGEEGDFISTTILENKLVPMAIVLTHGHYDHCLAALELKLNFNPPIYLHRQDLFLYEKAHLSAARFSSIAIPKLPPIDHFLVNNEVITFGQSNLKVLHTPGHTPGSICLLSPTNNNEPKTDKVIFTGDTLFANGVGSTNHTYSSTSDLHQSLSKLKTINLEQTTSPLIYPGHENTPVSFPILKRLGTTKP</sequence>
<accession>A0A1J4S0K7</accession>
<feature type="domain" description="Metallo-beta-lactamase" evidence="5">
    <location>
        <begin position="12"/>
        <end position="202"/>
    </location>
</feature>
<dbReference type="Gene3D" id="3.60.15.10">
    <property type="entry name" value="Ribonuclease Z/Hydroxyacylglutathione hydrolase-like"/>
    <property type="match status" value="1"/>
</dbReference>
<dbReference type="SUPFAM" id="SSF56281">
    <property type="entry name" value="Metallo-hydrolase/oxidoreductase"/>
    <property type="match status" value="1"/>
</dbReference>
<protein>
    <recommendedName>
        <fullName evidence="5">Metallo-beta-lactamase domain-containing protein</fullName>
    </recommendedName>
</protein>
<dbReference type="PANTHER" id="PTHR46233">
    <property type="entry name" value="HYDROXYACYLGLUTATHIONE HYDROLASE GLOC"/>
    <property type="match status" value="1"/>
</dbReference>
<dbReference type="AlphaFoldDB" id="A0A1J4S0K7"/>
<evidence type="ECO:0000256" key="4">
    <source>
        <dbReference type="ARBA" id="ARBA00022833"/>
    </source>
</evidence>
<keyword evidence="3" id="KW-0378">Hydrolase</keyword>
<keyword evidence="2" id="KW-0479">Metal-binding</keyword>
<dbReference type="InterPro" id="IPR051453">
    <property type="entry name" value="MBL_Glyoxalase_II"/>
</dbReference>
<comment type="caution">
    <text evidence="6">The sequence shown here is derived from an EMBL/GenBank/DDBJ whole genome shotgun (WGS) entry which is preliminary data.</text>
</comment>
<keyword evidence="4" id="KW-0862">Zinc</keyword>
<comment type="cofactor">
    <cofactor evidence="1">
        <name>Zn(2+)</name>
        <dbReference type="ChEBI" id="CHEBI:29105"/>
    </cofactor>
</comment>
<evidence type="ECO:0000256" key="1">
    <source>
        <dbReference type="ARBA" id="ARBA00001947"/>
    </source>
</evidence>
<dbReference type="EMBL" id="MNUK01000036">
    <property type="protein sequence ID" value="OIN91718.1"/>
    <property type="molecule type" value="Genomic_DNA"/>
</dbReference>
<dbReference type="CDD" id="cd06262">
    <property type="entry name" value="metallo-hydrolase-like_MBL-fold"/>
    <property type="match status" value="1"/>
</dbReference>
<dbReference type="InterPro" id="IPR036866">
    <property type="entry name" value="RibonucZ/Hydroxyglut_hydro"/>
</dbReference>
<dbReference type="InterPro" id="IPR001279">
    <property type="entry name" value="Metallo-B-lactamas"/>
</dbReference>
<dbReference type="Pfam" id="PF00753">
    <property type="entry name" value="Lactamase_B"/>
    <property type="match status" value="1"/>
</dbReference>
<evidence type="ECO:0000256" key="3">
    <source>
        <dbReference type="ARBA" id="ARBA00022801"/>
    </source>
</evidence>
<proteinExistence type="predicted"/>
<dbReference type="SMART" id="SM00849">
    <property type="entry name" value="Lactamase_B"/>
    <property type="match status" value="1"/>
</dbReference>
<evidence type="ECO:0000313" key="7">
    <source>
        <dbReference type="Proteomes" id="UP000182345"/>
    </source>
</evidence>
<reference evidence="6 7" key="1">
    <citation type="journal article" date="2016" name="Environ. Microbiol.">
        <title>Genomic resolution of a cold subsurface aquifer community provides metabolic insights for novel microbes adapted to high CO concentrations.</title>
        <authorList>
            <person name="Probst A.J."/>
            <person name="Castelle C.J."/>
            <person name="Singh A."/>
            <person name="Brown C.T."/>
            <person name="Anantharaman K."/>
            <person name="Sharon I."/>
            <person name="Hug L.A."/>
            <person name="Burstein D."/>
            <person name="Emerson J.B."/>
            <person name="Thomas B.C."/>
            <person name="Banfield J.F."/>
        </authorList>
    </citation>
    <scope>NUCLEOTIDE SEQUENCE [LARGE SCALE GENOMIC DNA]</scope>
    <source>
        <strain evidence="6">CG1_02_44_10</strain>
    </source>
</reference>
<name>A0A1J4S0K7_9BACT</name>
<evidence type="ECO:0000256" key="2">
    <source>
        <dbReference type="ARBA" id="ARBA00022723"/>
    </source>
</evidence>
<dbReference type="Proteomes" id="UP000182345">
    <property type="component" value="Unassembled WGS sequence"/>
</dbReference>
<gene>
    <name evidence="6" type="ORF">AUJ42_01340</name>
</gene>
<organism evidence="6 7">
    <name type="scientific">Candidatus Collierbacteria bacterium CG1_02_44_10</name>
    <dbReference type="NCBI Taxonomy" id="1805087"/>
    <lineage>
        <taxon>Bacteria</taxon>
        <taxon>Candidatus Collieribacteriota</taxon>
    </lineage>
</organism>
<dbReference type="GO" id="GO:0046872">
    <property type="term" value="F:metal ion binding"/>
    <property type="evidence" value="ECO:0007669"/>
    <property type="project" value="UniProtKB-KW"/>
</dbReference>